<sequence length="121" mass="13696">MGKKITLRLLFVIALLVLNNVGVNAEARKFSSEINRKLKLLKKPTIKNGDIIDCVDIYKQPAFDHPALKNHKIEFCLKFGTKVEAVQREPFPFAELGGKNYCGLLPPRALWKGRPADKHNE</sequence>
<feature type="signal peptide" evidence="1">
    <location>
        <begin position="1"/>
        <end position="25"/>
    </location>
</feature>
<dbReference type="AlphaFoldDB" id="A0AAW0LQB9"/>
<accession>A0AAW0LQB9</accession>
<comment type="caution">
    <text evidence="3">The sequence shown here is derived from an EMBL/GenBank/DDBJ whole genome shotgun (WGS) entry which is preliminary data.</text>
</comment>
<evidence type="ECO:0000313" key="4">
    <source>
        <dbReference type="Proteomes" id="UP000237347"/>
    </source>
</evidence>
<evidence type="ECO:0000313" key="3">
    <source>
        <dbReference type="EMBL" id="KAK7853109.1"/>
    </source>
</evidence>
<feature type="chain" id="PRO_5043687689" description="Neprosin activation peptide domain-containing protein" evidence="1">
    <location>
        <begin position="26"/>
        <end position="121"/>
    </location>
</feature>
<keyword evidence="1" id="KW-0732">Signal</keyword>
<organism evidence="3 4">
    <name type="scientific">Quercus suber</name>
    <name type="common">Cork oak</name>
    <dbReference type="NCBI Taxonomy" id="58331"/>
    <lineage>
        <taxon>Eukaryota</taxon>
        <taxon>Viridiplantae</taxon>
        <taxon>Streptophyta</taxon>
        <taxon>Embryophyta</taxon>
        <taxon>Tracheophyta</taxon>
        <taxon>Spermatophyta</taxon>
        <taxon>Magnoliopsida</taxon>
        <taxon>eudicotyledons</taxon>
        <taxon>Gunneridae</taxon>
        <taxon>Pentapetalae</taxon>
        <taxon>rosids</taxon>
        <taxon>fabids</taxon>
        <taxon>Fagales</taxon>
        <taxon>Fagaceae</taxon>
        <taxon>Quercus</taxon>
    </lineage>
</organism>
<protein>
    <recommendedName>
        <fullName evidence="2">Neprosin activation peptide domain-containing protein</fullName>
    </recommendedName>
</protein>
<feature type="domain" description="Neprosin activation peptide" evidence="2">
    <location>
        <begin position="47"/>
        <end position="77"/>
    </location>
</feature>
<keyword evidence="4" id="KW-1185">Reference proteome</keyword>
<reference evidence="3 4" key="1">
    <citation type="journal article" date="2018" name="Sci. Data">
        <title>The draft genome sequence of cork oak.</title>
        <authorList>
            <person name="Ramos A.M."/>
            <person name="Usie A."/>
            <person name="Barbosa P."/>
            <person name="Barros P.M."/>
            <person name="Capote T."/>
            <person name="Chaves I."/>
            <person name="Simoes F."/>
            <person name="Abreu I."/>
            <person name="Carrasquinho I."/>
            <person name="Faro C."/>
            <person name="Guimaraes J.B."/>
            <person name="Mendonca D."/>
            <person name="Nobrega F."/>
            <person name="Rodrigues L."/>
            <person name="Saibo N.J.M."/>
            <person name="Varela M.C."/>
            <person name="Egas C."/>
            <person name="Matos J."/>
            <person name="Miguel C.M."/>
            <person name="Oliveira M.M."/>
            <person name="Ricardo C.P."/>
            <person name="Goncalves S."/>
        </authorList>
    </citation>
    <scope>NUCLEOTIDE SEQUENCE [LARGE SCALE GENOMIC DNA]</scope>
    <source>
        <strain evidence="4">cv. HL8</strain>
    </source>
</reference>
<proteinExistence type="predicted"/>
<name>A0AAW0LQB9_QUESU</name>
<dbReference type="EMBL" id="PKMF04000068">
    <property type="protein sequence ID" value="KAK7853109.1"/>
    <property type="molecule type" value="Genomic_DNA"/>
</dbReference>
<dbReference type="Proteomes" id="UP000237347">
    <property type="component" value="Unassembled WGS sequence"/>
</dbReference>
<evidence type="ECO:0000256" key="1">
    <source>
        <dbReference type="SAM" id="SignalP"/>
    </source>
</evidence>
<dbReference type="InterPro" id="IPR025521">
    <property type="entry name" value="Neprosin_propep"/>
</dbReference>
<evidence type="ECO:0000259" key="2">
    <source>
        <dbReference type="Pfam" id="PF14365"/>
    </source>
</evidence>
<dbReference type="Pfam" id="PF14365">
    <property type="entry name" value="Neprosin_AP"/>
    <property type="match status" value="1"/>
</dbReference>
<gene>
    <name evidence="3" type="ORF">CFP56_036865</name>
</gene>